<dbReference type="GO" id="GO:0005507">
    <property type="term" value="F:copper ion binding"/>
    <property type="evidence" value="ECO:0007669"/>
    <property type="project" value="TreeGrafter"/>
</dbReference>
<dbReference type="Proteomes" id="UP000774699">
    <property type="component" value="Unassembled WGS sequence"/>
</dbReference>
<comment type="similarity">
    <text evidence="1">Belongs to the CutA family.</text>
</comment>
<comment type="caution">
    <text evidence="2">The sequence shown here is derived from an EMBL/GenBank/DDBJ whole genome shotgun (WGS) entry which is preliminary data.</text>
</comment>
<dbReference type="InterPro" id="IPR015867">
    <property type="entry name" value="N-reg_PII/ATP_PRibTrfase_C"/>
</dbReference>
<dbReference type="InterPro" id="IPR011322">
    <property type="entry name" value="N-reg_PII-like_a/b"/>
</dbReference>
<gene>
    <name evidence="2" type="ORF">FJY86_04065</name>
</gene>
<name>A0A8T4C8D9_9ARCH</name>
<dbReference type="PANTHER" id="PTHR23419">
    <property type="entry name" value="DIVALENT CATION TOLERANCE CUTA-RELATED"/>
    <property type="match status" value="1"/>
</dbReference>
<dbReference type="PANTHER" id="PTHR23419:SF8">
    <property type="entry name" value="FI09726P"/>
    <property type="match status" value="1"/>
</dbReference>
<proteinExistence type="inferred from homology"/>
<organism evidence="2 3">
    <name type="scientific">Candidatus Iainarchaeum sp</name>
    <dbReference type="NCBI Taxonomy" id="3101447"/>
    <lineage>
        <taxon>Archaea</taxon>
        <taxon>Candidatus Iainarchaeota</taxon>
        <taxon>Candidatus Iainarchaeia</taxon>
        <taxon>Candidatus Iainarchaeales</taxon>
        <taxon>Candidatus Iainarchaeaceae</taxon>
        <taxon>Candidatus Iainarchaeum</taxon>
    </lineage>
</organism>
<evidence type="ECO:0000313" key="2">
    <source>
        <dbReference type="EMBL" id="MBM3282484.1"/>
    </source>
</evidence>
<dbReference type="InterPro" id="IPR004323">
    <property type="entry name" value="Ion_tolerance_CutA"/>
</dbReference>
<protein>
    <submittedName>
        <fullName evidence="2">Divalent-cation tolerance protein CutA</fullName>
    </submittedName>
</protein>
<accession>A0A8T4C8D9</accession>
<dbReference type="SUPFAM" id="SSF54913">
    <property type="entry name" value="GlnB-like"/>
    <property type="match status" value="1"/>
</dbReference>
<sequence length="114" mass="12815">MPSTKFGLIYSTFESQNDASDAATVLLNKRLIACAVFLEGNSLFWWKGRIDHARETILLAKTPKSLIVKARAELEKIHPYETPCILTLPADANTPYLKWAAKETTQIGTKHKKK</sequence>
<dbReference type="GO" id="GO:0010038">
    <property type="term" value="P:response to metal ion"/>
    <property type="evidence" value="ECO:0007669"/>
    <property type="project" value="InterPro"/>
</dbReference>
<reference evidence="2" key="1">
    <citation type="submission" date="2019-03" db="EMBL/GenBank/DDBJ databases">
        <title>Lake Tanganyika Metagenome-Assembled Genomes (MAGs).</title>
        <authorList>
            <person name="Tran P."/>
        </authorList>
    </citation>
    <scope>NUCLEOTIDE SEQUENCE</scope>
    <source>
        <strain evidence="2">M_DeepCast_50m_m2_156</strain>
    </source>
</reference>
<dbReference type="AlphaFoldDB" id="A0A8T4C8D9"/>
<evidence type="ECO:0000256" key="1">
    <source>
        <dbReference type="ARBA" id="ARBA00010169"/>
    </source>
</evidence>
<dbReference type="Pfam" id="PF03091">
    <property type="entry name" value="CutA1"/>
    <property type="match status" value="1"/>
</dbReference>
<dbReference type="EMBL" id="VGJJ01000036">
    <property type="protein sequence ID" value="MBM3282484.1"/>
    <property type="molecule type" value="Genomic_DNA"/>
</dbReference>
<evidence type="ECO:0000313" key="3">
    <source>
        <dbReference type="Proteomes" id="UP000774699"/>
    </source>
</evidence>
<dbReference type="Gene3D" id="3.30.70.120">
    <property type="match status" value="1"/>
</dbReference>